<dbReference type="SUPFAM" id="SSF53098">
    <property type="entry name" value="Ribonuclease H-like"/>
    <property type="match status" value="1"/>
</dbReference>
<comment type="caution">
    <text evidence="4">The sequence shown here is derived from an EMBL/GenBank/DDBJ whole genome shotgun (WGS) entry which is preliminary data.</text>
</comment>
<feature type="domain" description="Integrase catalytic" evidence="3">
    <location>
        <begin position="1"/>
        <end position="100"/>
    </location>
</feature>
<organism evidence="4 5">
    <name type="scientific">Gossypium stocksii</name>
    <dbReference type="NCBI Taxonomy" id="47602"/>
    <lineage>
        <taxon>Eukaryota</taxon>
        <taxon>Viridiplantae</taxon>
        <taxon>Streptophyta</taxon>
        <taxon>Embryophyta</taxon>
        <taxon>Tracheophyta</taxon>
        <taxon>Spermatophyta</taxon>
        <taxon>Magnoliopsida</taxon>
        <taxon>eudicotyledons</taxon>
        <taxon>Gunneridae</taxon>
        <taxon>Pentapetalae</taxon>
        <taxon>rosids</taxon>
        <taxon>malvids</taxon>
        <taxon>Malvales</taxon>
        <taxon>Malvaceae</taxon>
        <taxon>Malvoideae</taxon>
        <taxon>Gossypium</taxon>
    </lineage>
</organism>
<keyword evidence="5" id="KW-1185">Reference proteome</keyword>
<dbReference type="GO" id="GO:0016787">
    <property type="term" value="F:hydrolase activity"/>
    <property type="evidence" value="ECO:0007669"/>
    <property type="project" value="UniProtKB-KW"/>
</dbReference>
<dbReference type="InterPro" id="IPR039537">
    <property type="entry name" value="Retrotran_Ty1/copia-like"/>
</dbReference>
<keyword evidence="1" id="KW-0479">Metal-binding</keyword>
<dbReference type="GO" id="GO:0003676">
    <property type="term" value="F:nucleic acid binding"/>
    <property type="evidence" value="ECO:0007669"/>
    <property type="project" value="InterPro"/>
</dbReference>
<dbReference type="PROSITE" id="PS50994">
    <property type="entry name" value="INTEGRASE"/>
    <property type="match status" value="1"/>
</dbReference>
<dbReference type="GO" id="GO:0046872">
    <property type="term" value="F:metal ion binding"/>
    <property type="evidence" value="ECO:0007669"/>
    <property type="project" value="UniProtKB-KW"/>
</dbReference>
<keyword evidence="2" id="KW-0378">Hydrolase</keyword>
<accession>A0A9D4ADJ8</accession>
<dbReference type="InterPro" id="IPR001584">
    <property type="entry name" value="Integrase_cat-core"/>
</dbReference>
<dbReference type="OrthoDB" id="2551793at2759"/>
<protein>
    <recommendedName>
        <fullName evidence="3">Integrase catalytic domain-containing protein</fullName>
    </recommendedName>
</protein>
<dbReference type="AlphaFoldDB" id="A0A9D4ADJ8"/>
<evidence type="ECO:0000256" key="1">
    <source>
        <dbReference type="ARBA" id="ARBA00022723"/>
    </source>
</evidence>
<dbReference type="InterPro" id="IPR036397">
    <property type="entry name" value="RNaseH_sf"/>
</dbReference>
<evidence type="ECO:0000256" key="2">
    <source>
        <dbReference type="ARBA" id="ARBA00022801"/>
    </source>
</evidence>
<dbReference type="InterPro" id="IPR013103">
    <property type="entry name" value="RVT_2"/>
</dbReference>
<dbReference type="CDD" id="cd09272">
    <property type="entry name" value="RNase_HI_RT_Ty1"/>
    <property type="match status" value="1"/>
</dbReference>
<dbReference type="Proteomes" id="UP000828251">
    <property type="component" value="Unassembled WGS sequence"/>
</dbReference>
<dbReference type="Pfam" id="PF07727">
    <property type="entry name" value="RVT_2"/>
    <property type="match status" value="1"/>
</dbReference>
<evidence type="ECO:0000313" key="4">
    <source>
        <dbReference type="EMBL" id="KAH1107626.1"/>
    </source>
</evidence>
<dbReference type="Gene3D" id="3.30.420.10">
    <property type="entry name" value="Ribonuclease H-like superfamily/Ribonuclease H"/>
    <property type="match status" value="1"/>
</dbReference>
<dbReference type="InterPro" id="IPR057670">
    <property type="entry name" value="SH3_retrovirus"/>
</dbReference>
<proteinExistence type="predicted"/>
<dbReference type="InterPro" id="IPR012337">
    <property type="entry name" value="RNaseH-like_sf"/>
</dbReference>
<dbReference type="PANTHER" id="PTHR42648:SF18">
    <property type="entry name" value="RETROTRANSPOSON, UNCLASSIFIED-LIKE PROTEIN"/>
    <property type="match status" value="1"/>
</dbReference>
<evidence type="ECO:0000259" key="3">
    <source>
        <dbReference type="PROSITE" id="PS50994"/>
    </source>
</evidence>
<gene>
    <name evidence="4" type="ORF">J1N35_011394</name>
</gene>
<dbReference type="PANTHER" id="PTHR42648">
    <property type="entry name" value="TRANSPOSASE, PUTATIVE-RELATED"/>
    <property type="match status" value="1"/>
</dbReference>
<name>A0A9D4ADJ8_9ROSI</name>
<dbReference type="GO" id="GO:0015074">
    <property type="term" value="P:DNA integration"/>
    <property type="evidence" value="ECO:0007669"/>
    <property type="project" value="InterPro"/>
</dbReference>
<reference evidence="4 5" key="1">
    <citation type="journal article" date="2021" name="Plant Biotechnol. J.">
        <title>Multi-omics assisted identification of the key and species-specific regulatory components of drought-tolerant mechanisms in Gossypium stocksii.</title>
        <authorList>
            <person name="Yu D."/>
            <person name="Ke L."/>
            <person name="Zhang D."/>
            <person name="Wu Y."/>
            <person name="Sun Y."/>
            <person name="Mei J."/>
            <person name="Sun J."/>
            <person name="Sun Y."/>
        </authorList>
    </citation>
    <scope>NUCLEOTIDE SEQUENCE [LARGE SCALE GENOMIC DNA]</scope>
    <source>
        <strain evidence="5">cv. E1</strain>
        <tissue evidence="4">Leaf</tissue>
    </source>
</reference>
<dbReference type="Pfam" id="PF25597">
    <property type="entry name" value="SH3_retrovirus"/>
    <property type="match status" value="1"/>
</dbReference>
<sequence length="425" mass="49124">MKCLRIDNGAEYVSQMFQKICDEAGIQHQLTTIYTPQQNGVCEKKNKTVLYMARCLLFEAKMLNNFWAEVVNTSIYLLNRLPTNVVREKRTKLEKRSMLGVFVSYSSVNKGYRIFDPSTKKIVVSNDVKFNEANCWKWDGTNASLFEEDQNYLYLQHAKIQAEAKDGYDDAPIRCTRTLADIYERDTVSSKGSIFLETFAPIARLDTIRLLFALVAQKHWKVHQLGVKSAFLNGFLKEEVFVEQLDGFKVLGEEHKVYKLKKAFLLSRFMHYCNVTHFKAAKRVLRYVKGTLNFGVKFERVEEIKLAIWHRKLLDNLNTGQVEATETKVDNQLAIAIAKNSMFHGKTKHFKIRYHFVREAKLTKEISLVYCCLRDQFADILTKTLAATRFKCLRKEIRVCCFVAKEECPKVATIVATCKLPCNHA</sequence>
<evidence type="ECO:0000313" key="5">
    <source>
        <dbReference type="Proteomes" id="UP000828251"/>
    </source>
</evidence>
<dbReference type="EMBL" id="JAIQCV010000004">
    <property type="protein sequence ID" value="KAH1107626.1"/>
    <property type="molecule type" value="Genomic_DNA"/>
</dbReference>